<proteinExistence type="predicted"/>
<feature type="domain" description="HTH araC/xylS-type" evidence="6">
    <location>
        <begin position="179"/>
        <end position="277"/>
    </location>
</feature>
<evidence type="ECO:0000256" key="2">
    <source>
        <dbReference type="ARBA" id="ARBA00023015"/>
    </source>
</evidence>
<evidence type="ECO:0000256" key="5">
    <source>
        <dbReference type="ARBA" id="ARBA00023163"/>
    </source>
</evidence>
<dbReference type="InterPro" id="IPR014710">
    <property type="entry name" value="RmlC-like_jellyroll"/>
</dbReference>
<dbReference type="Pfam" id="PF12833">
    <property type="entry name" value="HTH_18"/>
    <property type="match status" value="1"/>
</dbReference>
<dbReference type="PRINTS" id="PR00032">
    <property type="entry name" value="HTHARAC"/>
</dbReference>
<gene>
    <name evidence="7" type="ORF">H5P27_08560</name>
</gene>
<dbReference type="PANTHER" id="PTHR46796">
    <property type="entry name" value="HTH-TYPE TRANSCRIPTIONAL ACTIVATOR RHAS-RELATED"/>
    <property type="match status" value="1"/>
</dbReference>
<evidence type="ECO:0000259" key="6">
    <source>
        <dbReference type="PROSITE" id="PS01124"/>
    </source>
</evidence>
<dbReference type="InterPro" id="IPR037923">
    <property type="entry name" value="HTH-like"/>
</dbReference>
<dbReference type="Gene3D" id="2.60.120.10">
    <property type="entry name" value="Jelly Rolls"/>
    <property type="match status" value="1"/>
</dbReference>
<dbReference type="AlphaFoldDB" id="A0A7X1E7T2"/>
<dbReference type="PROSITE" id="PS01124">
    <property type="entry name" value="HTH_ARAC_FAMILY_2"/>
    <property type="match status" value="1"/>
</dbReference>
<sequence length="277" mass="31196">MSAPNQFLSETHIIGPECRERALDNERFPILKNAPFIWVGYSVLKPPYRIVRLNSVHSHIIVSVSGKGRTLIDGQSVDWEPRQALLGPVGKHHGFEIAGSEPWTIAWIFFDDHPSSPALKGQKVELVDSPSNDFETTVSMLLHEASGPAQPNVMAALVTILDANARRLAGSEEVDQRLWKLWEKVESNLAYPWTTLEMSRSANMSEEHLRRLCQKDYQRSPMRHLTKLRMSRASVMLKSSTMSIEEIASKVGYASVYSFSAAFKRQTGYSPGKTRSR</sequence>
<comment type="caution">
    <text evidence="7">The sequence shown here is derived from an EMBL/GenBank/DDBJ whole genome shotgun (WGS) entry which is preliminary data.</text>
</comment>
<dbReference type="EMBL" id="JACHVC010000007">
    <property type="protein sequence ID" value="MBC2606095.1"/>
    <property type="molecule type" value="Genomic_DNA"/>
</dbReference>
<dbReference type="InterPro" id="IPR009057">
    <property type="entry name" value="Homeodomain-like_sf"/>
</dbReference>
<keyword evidence="1" id="KW-0963">Cytoplasm</keyword>
<dbReference type="GO" id="GO:0043565">
    <property type="term" value="F:sequence-specific DNA binding"/>
    <property type="evidence" value="ECO:0007669"/>
    <property type="project" value="InterPro"/>
</dbReference>
<keyword evidence="3" id="KW-0238">DNA-binding</keyword>
<dbReference type="InterPro" id="IPR018062">
    <property type="entry name" value="HTH_AraC-typ_CS"/>
</dbReference>
<dbReference type="Gene3D" id="1.10.10.60">
    <property type="entry name" value="Homeodomain-like"/>
    <property type="match status" value="1"/>
</dbReference>
<keyword evidence="4" id="KW-0010">Activator</keyword>
<dbReference type="RefSeq" id="WP_185659977.1">
    <property type="nucleotide sequence ID" value="NZ_CAWPOO010000007.1"/>
</dbReference>
<keyword evidence="5" id="KW-0804">Transcription</keyword>
<name>A0A7X1E7T2_9BACT</name>
<dbReference type="InterPro" id="IPR018060">
    <property type="entry name" value="HTH_AraC"/>
</dbReference>
<accession>A0A7X1E7T2</accession>
<dbReference type="Proteomes" id="UP000526501">
    <property type="component" value="Unassembled WGS sequence"/>
</dbReference>
<protein>
    <submittedName>
        <fullName evidence="7">AraC family transcriptional regulator</fullName>
    </submittedName>
</protein>
<evidence type="ECO:0000256" key="4">
    <source>
        <dbReference type="ARBA" id="ARBA00023159"/>
    </source>
</evidence>
<keyword evidence="2" id="KW-0805">Transcription regulation</keyword>
<dbReference type="SUPFAM" id="SSF51215">
    <property type="entry name" value="Regulatory protein AraC"/>
    <property type="match status" value="1"/>
</dbReference>
<dbReference type="PROSITE" id="PS00041">
    <property type="entry name" value="HTH_ARAC_FAMILY_1"/>
    <property type="match status" value="1"/>
</dbReference>
<evidence type="ECO:0000256" key="1">
    <source>
        <dbReference type="ARBA" id="ARBA00022490"/>
    </source>
</evidence>
<organism evidence="7 8">
    <name type="scientific">Pelagicoccus albus</name>
    <dbReference type="NCBI Taxonomy" id="415222"/>
    <lineage>
        <taxon>Bacteria</taxon>
        <taxon>Pseudomonadati</taxon>
        <taxon>Verrucomicrobiota</taxon>
        <taxon>Opitutia</taxon>
        <taxon>Puniceicoccales</taxon>
        <taxon>Pelagicoccaceae</taxon>
        <taxon>Pelagicoccus</taxon>
    </lineage>
</organism>
<dbReference type="GO" id="GO:0003700">
    <property type="term" value="F:DNA-binding transcription factor activity"/>
    <property type="evidence" value="ECO:0007669"/>
    <property type="project" value="InterPro"/>
</dbReference>
<dbReference type="SUPFAM" id="SSF46689">
    <property type="entry name" value="Homeodomain-like"/>
    <property type="match status" value="1"/>
</dbReference>
<evidence type="ECO:0000313" key="8">
    <source>
        <dbReference type="Proteomes" id="UP000526501"/>
    </source>
</evidence>
<evidence type="ECO:0000313" key="7">
    <source>
        <dbReference type="EMBL" id="MBC2606095.1"/>
    </source>
</evidence>
<dbReference type="InterPro" id="IPR050204">
    <property type="entry name" value="AraC_XylS_family_regulators"/>
</dbReference>
<evidence type="ECO:0000256" key="3">
    <source>
        <dbReference type="ARBA" id="ARBA00023125"/>
    </source>
</evidence>
<dbReference type="SMART" id="SM00342">
    <property type="entry name" value="HTH_ARAC"/>
    <property type="match status" value="1"/>
</dbReference>
<dbReference type="InterPro" id="IPR020449">
    <property type="entry name" value="Tscrpt_reg_AraC-type_HTH"/>
</dbReference>
<keyword evidence="8" id="KW-1185">Reference proteome</keyword>
<dbReference type="PANTHER" id="PTHR46796:SF13">
    <property type="entry name" value="HTH-TYPE TRANSCRIPTIONAL ACTIVATOR RHAS"/>
    <property type="match status" value="1"/>
</dbReference>
<reference evidence="7 8" key="1">
    <citation type="submission" date="2020-07" db="EMBL/GenBank/DDBJ databases">
        <authorList>
            <person name="Feng X."/>
        </authorList>
    </citation>
    <scope>NUCLEOTIDE SEQUENCE [LARGE SCALE GENOMIC DNA]</scope>
    <source>
        <strain evidence="7 8">JCM23202</strain>
    </source>
</reference>